<keyword evidence="6" id="KW-1185">Reference proteome</keyword>
<proteinExistence type="predicted"/>
<dbReference type="InterPro" id="IPR000524">
    <property type="entry name" value="Tscrpt_reg_HTH_GntR"/>
</dbReference>
<dbReference type="PANTHER" id="PTHR43537:SF45">
    <property type="entry name" value="GNTR FAMILY REGULATORY PROTEIN"/>
    <property type="match status" value="1"/>
</dbReference>
<dbReference type="Gene3D" id="1.10.10.10">
    <property type="entry name" value="Winged helix-like DNA-binding domain superfamily/Winged helix DNA-binding domain"/>
    <property type="match status" value="1"/>
</dbReference>
<dbReference type="RefSeq" id="WP_129153829.1">
    <property type="nucleotide sequence ID" value="NZ_JBHSDO010000015.1"/>
</dbReference>
<gene>
    <name evidence="5" type="ORF">C7R54_25925</name>
</gene>
<dbReference type="Gene3D" id="1.20.120.530">
    <property type="entry name" value="GntR ligand-binding domain-like"/>
    <property type="match status" value="1"/>
</dbReference>
<name>A0A4V1MRF1_9BURK</name>
<evidence type="ECO:0000259" key="4">
    <source>
        <dbReference type="PROSITE" id="PS50949"/>
    </source>
</evidence>
<dbReference type="SUPFAM" id="SSF48008">
    <property type="entry name" value="GntR ligand-binding domain-like"/>
    <property type="match status" value="1"/>
</dbReference>
<sequence>MNQGRQAPPRAARRAADIAHDRLESLIATLQLAPGSAVAEAALSERIGLGRTPVREALLRMVAAGLIRQEPRRGLRVAAIELAEHLNVLQTRRVLEQLIAGAAARRATPAQREAIRMHAARMRAAADAGDLDLYMAADQALDAVCHEACRNISAVNAVAPLVIQCRRFWYAYRHEGDLLAGARQHGIMADGIATGDAAVARQGADALMDYLDAFTRKVIDA</sequence>
<dbReference type="EMBL" id="PYAL01000009">
    <property type="protein sequence ID" value="RXN83717.1"/>
    <property type="molecule type" value="Genomic_DNA"/>
</dbReference>
<dbReference type="AlphaFoldDB" id="A0A4V1MRF1"/>
<dbReference type="SUPFAM" id="SSF46785">
    <property type="entry name" value="Winged helix' DNA-binding domain"/>
    <property type="match status" value="1"/>
</dbReference>
<comment type="caution">
    <text evidence="5">The sequence shown here is derived from an EMBL/GenBank/DDBJ whole genome shotgun (WGS) entry which is preliminary data.</text>
</comment>
<accession>A0A4V1MRF1</accession>
<reference evidence="5 6" key="1">
    <citation type="journal article" date="2017" name="Int. J. Syst. Evol. Microbiol.">
        <title>Achromobacter aloeverae sp. nov., isolated from the root of Aloe vera (L.) Burm.f.</title>
        <authorList>
            <person name="Kuncharoen N."/>
            <person name="Muramatsu Y."/>
            <person name="Shibata C."/>
            <person name="Kamakura Y."/>
            <person name="Nakagawa Y."/>
            <person name="Tanasupawat S."/>
        </authorList>
    </citation>
    <scope>NUCLEOTIDE SEQUENCE [LARGE SCALE GENOMIC DNA]</scope>
    <source>
        <strain evidence="5 6">AVA-1</strain>
    </source>
</reference>
<keyword evidence="3" id="KW-0804">Transcription</keyword>
<dbReference type="GO" id="GO:0003677">
    <property type="term" value="F:DNA binding"/>
    <property type="evidence" value="ECO:0007669"/>
    <property type="project" value="UniProtKB-KW"/>
</dbReference>
<dbReference type="PANTHER" id="PTHR43537">
    <property type="entry name" value="TRANSCRIPTIONAL REGULATOR, GNTR FAMILY"/>
    <property type="match status" value="1"/>
</dbReference>
<evidence type="ECO:0000256" key="3">
    <source>
        <dbReference type="ARBA" id="ARBA00023163"/>
    </source>
</evidence>
<evidence type="ECO:0000256" key="1">
    <source>
        <dbReference type="ARBA" id="ARBA00023015"/>
    </source>
</evidence>
<dbReference type="InterPro" id="IPR008920">
    <property type="entry name" value="TF_FadR/GntR_C"/>
</dbReference>
<dbReference type="OrthoDB" id="8851860at2"/>
<feature type="domain" description="HTH gntR-type" evidence="4">
    <location>
        <begin position="13"/>
        <end position="80"/>
    </location>
</feature>
<evidence type="ECO:0000256" key="2">
    <source>
        <dbReference type="ARBA" id="ARBA00023125"/>
    </source>
</evidence>
<dbReference type="InterPro" id="IPR011711">
    <property type="entry name" value="GntR_C"/>
</dbReference>
<organism evidence="5 6">
    <name type="scientific">Achromobacter aloeverae</name>
    <dbReference type="NCBI Taxonomy" id="1750518"/>
    <lineage>
        <taxon>Bacteria</taxon>
        <taxon>Pseudomonadati</taxon>
        <taxon>Pseudomonadota</taxon>
        <taxon>Betaproteobacteria</taxon>
        <taxon>Burkholderiales</taxon>
        <taxon>Alcaligenaceae</taxon>
        <taxon>Achromobacter</taxon>
    </lineage>
</organism>
<keyword evidence="1" id="KW-0805">Transcription regulation</keyword>
<dbReference type="SMART" id="SM00345">
    <property type="entry name" value="HTH_GNTR"/>
    <property type="match status" value="1"/>
</dbReference>
<dbReference type="Pfam" id="PF07729">
    <property type="entry name" value="FCD"/>
    <property type="match status" value="1"/>
</dbReference>
<dbReference type="GO" id="GO:0003700">
    <property type="term" value="F:DNA-binding transcription factor activity"/>
    <property type="evidence" value="ECO:0007669"/>
    <property type="project" value="InterPro"/>
</dbReference>
<evidence type="ECO:0000313" key="5">
    <source>
        <dbReference type="EMBL" id="RXN83717.1"/>
    </source>
</evidence>
<dbReference type="InterPro" id="IPR036388">
    <property type="entry name" value="WH-like_DNA-bd_sf"/>
</dbReference>
<dbReference type="SMART" id="SM00895">
    <property type="entry name" value="FCD"/>
    <property type="match status" value="1"/>
</dbReference>
<evidence type="ECO:0000313" key="6">
    <source>
        <dbReference type="Proteomes" id="UP000290849"/>
    </source>
</evidence>
<protein>
    <submittedName>
        <fullName evidence="5">GntR family transcriptional regulator</fullName>
    </submittedName>
</protein>
<dbReference type="PROSITE" id="PS50949">
    <property type="entry name" value="HTH_GNTR"/>
    <property type="match status" value="1"/>
</dbReference>
<keyword evidence="2" id="KW-0238">DNA-binding</keyword>
<dbReference type="InterPro" id="IPR036390">
    <property type="entry name" value="WH_DNA-bd_sf"/>
</dbReference>
<dbReference type="Proteomes" id="UP000290849">
    <property type="component" value="Unassembled WGS sequence"/>
</dbReference>
<dbReference type="Pfam" id="PF00392">
    <property type="entry name" value="GntR"/>
    <property type="match status" value="1"/>
</dbReference>